<dbReference type="Proteomes" id="UP001596067">
    <property type="component" value="Unassembled WGS sequence"/>
</dbReference>
<dbReference type="InterPro" id="IPR015422">
    <property type="entry name" value="PyrdxlP-dep_Trfase_small"/>
</dbReference>
<dbReference type="EMBL" id="JBHSOD010000001">
    <property type="protein sequence ID" value="MFC5883713.1"/>
    <property type="molecule type" value="Genomic_DNA"/>
</dbReference>
<evidence type="ECO:0000313" key="8">
    <source>
        <dbReference type="EMBL" id="MFC5883713.1"/>
    </source>
</evidence>
<reference evidence="9" key="1">
    <citation type="journal article" date="2019" name="Int. J. Syst. Evol. Microbiol.">
        <title>The Global Catalogue of Microorganisms (GCM) 10K type strain sequencing project: providing services to taxonomists for standard genome sequencing and annotation.</title>
        <authorList>
            <consortium name="The Broad Institute Genomics Platform"/>
            <consortium name="The Broad Institute Genome Sequencing Center for Infectious Disease"/>
            <person name="Wu L."/>
            <person name="Ma J."/>
        </authorList>
    </citation>
    <scope>NUCLEOTIDE SEQUENCE [LARGE SCALE GENOMIC DNA]</scope>
    <source>
        <strain evidence="9">CGMCC 4.1469</strain>
    </source>
</reference>
<keyword evidence="3" id="KW-0663">Pyridoxal phosphate</keyword>
<dbReference type="RefSeq" id="WP_313766502.1">
    <property type="nucleotide sequence ID" value="NZ_BAAAVH010000072.1"/>
</dbReference>
<dbReference type="InterPro" id="IPR015424">
    <property type="entry name" value="PyrdxlP-dep_Trfase"/>
</dbReference>
<feature type="region of interest" description="Disordered" evidence="6">
    <location>
        <begin position="1"/>
        <end position="31"/>
    </location>
</feature>
<keyword evidence="9" id="KW-1185">Reference proteome</keyword>
<dbReference type="InterPro" id="IPR004839">
    <property type="entry name" value="Aminotransferase_I/II_large"/>
</dbReference>
<dbReference type="PANTHER" id="PTHR43525:SF1">
    <property type="entry name" value="PROTEIN MALY"/>
    <property type="match status" value="1"/>
</dbReference>
<dbReference type="EC" id="4.4.1.13" evidence="2"/>
<organism evidence="8 9">
    <name type="scientific">Kitasatospora aburaviensis</name>
    <dbReference type="NCBI Taxonomy" id="67265"/>
    <lineage>
        <taxon>Bacteria</taxon>
        <taxon>Bacillati</taxon>
        <taxon>Actinomycetota</taxon>
        <taxon>Actinomycetes</taxon>
        <taxon>Kitasatosporales</taxon>
        <taxon>Streptomycetaceae</taxon>
        <taxon>Kitasatospora</taxon>
    </lineage>
</organism>
<feature type="domain" description="Aminotransferase class I/classII large" evidence="7">
    <location>
        <begin position="45"/>
        <end position="404"/>
    </location>
</feature>
<evidence type="ECO:0000313" key="9">
    <source>
        <dbReference type="Proteomes" id="UP001596067"/>
    </source>
</evidence>
<evidence type="ECO:0000256" key="3">
    <source>
        <dbReference type="ARBA" id="ARBA00022898"/>
    </source>
</evidence>
<protein>
    <recommendedName>
        <fullName evidence="2">cysteine-S-conjugate beta-lyase</fullName>
        <ecNumber evidence="2">4.4.1.13</ecNumber>
    </recommendedName>
</protein>
<keyword evidence="4" id="KW-0456">Lyase</keyword>
<accession>A0ABW1ENX6</accession>
<dbReference type="InterPro" id="IPR015421">
    <property type="entry name" value="PyrdxlP-dep_Trfase_major"/>
</dbReference>
<keyword evidence="8" id="KW-0032">Aminotransferase</keyword>
<comment type="similarity">
    <text evidence="5">Belongs to the class-II pyridoxal-phosphate-dependent aminotransferase family. MalY/PatB cystathionine beta-lyase subfamily.</text>
</comment>
<dbReference type="CDD" id="cd00609">
    <property type="entry name" value="AAT_like"/>
    <property type="match status" value="1"/>
</dbReference>
<evidence type="ECO:0000256" key="2">
    <source>
        <dbReference type="ARBA" id="ARBA00012224"/>
    </source>
</evidence>
<comment type="caution">
    <text evidence="8">The sequence shown here is derived from an EMBL/GenBank/DDBJ whole genome shotgun (WGS) entry which is preliminary data.</text>
</comment>
<evidence type="ECO:0000256" key="6">
    <source>
        <dbReference type="SAM" id="MobiDB-lite"/>
    </source>
</evidence>
<evidence type="ECO:0000256" key="5">
    <source>
        <dbReference type="ARBA" id="ARBA00037974"/>
    </source>
</evidence>
<gene>
    <name evidence="8" type="ORF">ACFP0N_01795</name>
</gene>
<evidence type="ECO:0000256" key="1">
    <source>
        <dbReference type="ARBA" id="ARBA00001933"/>
    </source>
</evidence>
<keyword evidence="8" id="KW-0808">Transferase</keyword>
<dbReference type="Gene3D" id="3.40.640.10">
    <property type="entry name" value="Type I PLP-dependent aspartate aminotransferase-like (Major domain)"/>
    <property type="match status" value="1"/>
</dbReference>
<feature type="region of interest" description="Disordered" evidence="6">
    <location>
        <begin position="171"/>
        <end position="195"/>
    </location>
</feature>
<name>A0ABW1ENX6_9ACTN</name>
<dbReference type="GO" id="GO:0008483">
    <property type="term" value="F:transaminase activity"/>
    <property type="evidence" value="ECO:0007669"/>
    <property type="project" value="UniProtKB-KW"/>
</dbReference>
<dbReference type="PANTHER" id="PTHR43525">
    <property type="entry name" value="PROTEIN MALY"/>
    <property type="match status" value="1"/>
</dbReference>
<evidence type="ECO:0000256" key="4">
    <source>
        <dbReference type="ARBA" id="ARBA00023239"/>
    </source>
</evidence>
<sequence>MTSQPDEFGFDRPFDRTGTGSSKWARAGSGSPDPAGVIAMGLADMDLPGPPAVARALERRARHRAYGYTVCDPADRELVADWYRARHGVAVDPAWVLLLPFGPRTAVRLLLEALRPTGPVLFPTPEWGGFAQLCRAAGLPYREVPLEQDATGHRLPVAALVEHLAALPSSAAPSAAAEPHRPGSGTRGTVLLSSPHNPSGRVWTAAEIRAVAEAAARAGAVLVSDEVHGDLTHPGHRHPVAVEVAGPYRERTVTLNSVGKTFNASGIPSSFALVPDAALRERLTEVMAGYGLWEGGLVEQEVQRAALRHGGPWLDALLAHLAAARDRLTGVLGAAVRSAPQASYLLWVDAAALGLPPVGARAALLERCGLEASDGADFGPGGAGSLRLDYALPEPVLEVVAERLKRLRAA</sequence>
<dbReference type="Pfam" id="PF00155">
    <property type="entry name" value="Aminotran_1_2"/>
    <property type="match status" value="1"/>
</dbReference>
<dbReference type="Gene3D" id="3.90.1150.10">
    <property type="entry name" value="Aspartate Aminotransferase, domain 1"/>
    <property type="match status" value="1"/>
</dbReference>
<dbReference type="InterPro" id="IPR051798">
    <property type="entry name" value="Class-II_PLP-Dep_Aminotrans"/>
</dbReference>
<comment type="cofactor">
    <cofactor evidence="1">
        <name>pyridoxal 5'-phosphate</name>
        <dbReference type="ChEBI" id="CHEBI:597326"/>
    </cofactor>
</comment>
<dbReference type="SUPFAM" id="SSF53383">
    <property type="entry name" value="PLP-dependent transferases"/>
    <property type="match status" value="1"/>
</dbReference>
<proteinExistence type="inferred from homology"/>
<evidence type="ECO:0000259" key="7">
    <source>
        <dbReference type="Pfam" id="PF00155"/>
    </source>
</evidence>